<proteinExistence type="predicted"/>
<sequence length="147" mass="16907">MILDFNKYVAKGNEFLHLLEDNLGSSDRAHAARILRSTFRVLRNHLSFEESLQLLAQLPMAIKAIYVDGWTKAAHKRIHTVDDFLIEMIQEEGNTAWRDFTDKSEVIDCVRAVIETMRLYVSAEEMDQALGTLPARLRQLFEASELL</sequence>
<dbReference type="Proteomes" id="UP001597112">
    <property type="component" value="Unassembled WGS sequence"/>
</dbReference>
<accession>A0ABW3K490</accession>
<dbReference type="RefSeq" id="WP_377580531.1">
    <property type="nucleotide sequence ID" value="NZ_JBHTKA010000007.1"/>
</dbReference>
<dbReference type="InterPro" id="IPR018727">
    <property type="entry name" value="DUF2267"/>
</dbReference>
<name>A0ABW3K490_9BACT</name>
<dbReference type="EMBL" id="JBHTKA010000007">
    <property type="protein sequence ID" value="MFD1001080.1"/>
    <property type="molecule type" value="Genomic_DNA"/>
</dbReference>
<dbReference type="Gene3D" id="1.10.490.110">
    <property type="entry name" value="Uncharacterized conserved protein DUF2267"/>
    <property type="match status" value="1"/>
</dbReference>
<reference evidence="2" key="1">
    <citation type="journal article" date="2019" name="Int. J. Syst. Evol. Microbiol.">
        <title>The Global Catalogue of Microorganisms (GCM) 10K type strain sequencing project: providing services to taxonomists for standard genome sequencing and annotation.</title>
        <authorList>
            <consortium name="The Broad Institute Genomics Platform"/>
            <consortium name="The Broad Institute Genome Sequencing Center for Infectious Disease"/>
            <person name="Wu L."/>
            <person name="Ma J."/>
        </authorList>
    </citation>
    <scope>NUCLEOTIDE SEQUENCE [LARGE SCALE GENOMIC DNA]</scope>
    <source>
        <strain evidence="2">CCUG 58938</strain>
    </source>
</reference>
<organism evidence="1 2">
    <name type="scientific">Ohtaekwangia kribbensis</name>
    <dbReference type="NCBI Taxonomy" id="688913"/>
    <lineage>
        <taxon>Bacteria</taxon>
        <taxon>Pseudomonadati</taxon>
        <taxon>Bacteroidota</taxon>
        <taxon>Cytophagia</taxon>
        <taxon>Cytophagales</taxon>
        <taxon>Fulvivirgaceae</taxon>
        <taxon>Ohtaekwangia</taxon>
    </lineage>
</organism>
<gene>
    <name evidence="1" type="ORF">ACFQ21_17265</name>
</gene>
<protein>
    <submittedName>
        <fullName evidence="1">DUF2267 domain-containing protein</fullName>
    </submittedName>
</protein>
<dbReference type="Pfam" id="PF10025">
    <property type="entry name" value="DUF2267"/>
    <property type="match status" value="1"/>
</dbReference>
<comment type="caution">
    <text evidence="1">The sequence shown here is derived from an EMBL/GenBank/DDBJ whole genome shotgun (WGS) entry which is preliminary data.</text>
</comment>
<dbReference type="InterPro" id="IPR038282">
    <property type="entry name" value="DUF2267_sf"/>
</dbReference>
<evidence type="ECO:0000313" key="2">
    <source>
        <dbReference type="Proteomes" id="UP001597112"/>
    </source>
</evidence>
<keyword evidence="2" id="KW-1185">Reference proteome</keyword>
<evidence type="ECO:0000313" key="1">
    <source>
        <dbReference type="EMBL" id="MFD1001080.1"/>
    </source>
</evidence>